<protein>
    <submittedName>
        <fullName evidence="2">Uncharacterized protein</fullName>
    </submittedName>
</protein>
<keyword evidence="3" id="KW-1185">Reference proteome</keyword>
<dbReference type="Proteomes" id="UP000663090">
    <property type="component" value="Chromosome"/>
</dbReference>
<name>A0ABX7N699_9BACT</name>
<sequence length="267" mass="29532">MKVLHPGQTPQTLLQLRPLAGSIQRIGVRSESTTSVRHSGRTRELPSPPGIQMNLTVEVSRIAPDGEIHYRFLLEQMDLLVKAGTPQKDAEALRAELGPLPGLRGEGRVSPHGRSSHFHAALPPDLAPHLQEPLQQLLKTLGGMGTFLPSSAVGLGARWEHQTPTPPSTTTVELKRLEKNEVGLKMELYAPPSTTEPRTQSRGEGGCVMSLDRLWPLQYELEVATHAQVQSQDDGPPRRLETTTHLRMRMRELSFTSPLLRPSAYLR</sequence>
<accession>A0ABX7N699</accession>
<dbReference type="RefSeq" id="WP_206715772.1">
    <property type="nucleotide sequence ID" value="NZ_CP071091.1"/>
</dbReference>
<evidence type="ECO:0000313" key="2">
    <source>
        <dbReference type="EMBL" id="QSQ13978.1"/>
    </source>
</evidence>
<reference evidence="2 3" key="1">
    <citation type="submission" date="2021-02" db="EMBL/GenBank/DDBJ databases">
        <title>De Novo genome assembly of isolated myxobacteria.</title>
        <authorList>
            <person name="Stevens D.C."/>
        </authorList>
    </citation>
    <scope>NUCLEOTIDE SEQUENCE [LARGE SCALE GENOMIC DNA]</scope>
    <source>
        <strain evidence="2 3">SCHIC003</strain>
    </source>
</reference>
<dbReference type="EMBL" id="CP071091">
    <property type="protein sequence ID" value="QSQ13978.1"/>
    <property type="molecule type" value="Genomic_DNA"/>
</dbReference>
<gene>
    <name evidence="2" type="ORF">JY572_37630</name>
</gene>
<organism evidence="2 3">
    <name type="scientific">Myxococcus landrumensis</name>
    <dbReference type="NCBI Taxonomy" id="2813577"/>
    <lineage>
        <taxon>Bacteria</taxon>
        <taxon>Pseudomonadati</taxon>
        <taxon>Myxococcota</taxon>
        <taxon>Myxococcia</taxon>
        <taxon>Myxococcales</taxon>
        <taxon>Cystobacterineae</taxon>
        <taxon>Myxococcaceae</taxon>
        <taxon>Myxococcus</taxon>
    </lineage>
</organism>
<evidence type="ECO:0000313" key="3">
    <source>
        <dbReference type="Proteomes" id="UP000663090"/>
    </source>
</evidence>
<evidence type="ECO:0000256" key="1">
    <source>
        <dbReference type="SAM" id="MobiDB-lite"/>
    </source>
</evidence>
<proteinExistence type="predicted"/>
<feature type="region of interest" description="Disordered" evidence="1">
    <location>
        <begin position="28"/>
        <end position="49"/>
    </location>
</feature>